<evidence type="ECO:0000256" key="8">
    <source>
        <dbReference type="ARBA" id="ARBA00031344"/>
    </source>
</evidence>
<dbReference type="EMBL" id="CAJOAZ010000266">
    <property type="protein sequence ID" value="CAF3596933.1"/>
    <property type="molecule type" value="Genomic_DNA"/>
</dbReference>
<proteinExistence type="inferred from homology"/>
<keyword evidence="5" id="KW-0653">Protein transport</keyword>
<comment type="similarity">
    <text evidence="2">Belongs to the COG2 family.</text>
</comment>
<evidence type="ECO:0000313" key="12">
    <source>
        <dbReference type="EMBL" id="CAF1166120.1"/>
    </source>
</evidence>
<evidence type="ECO:0000259" key="10">
    <source>
        <dbReference type="Pfam" id="PF06148"/>
    </source>
</evidence>
<dbReference type="AlphaFoldDB" id="A0A814U283"/>
<dbReference type="InterPro" id="IPR024602">
    <property type="entry name" value="COG_su2_N"/>
</dbReference>
<dbReference type="GO" id="GO:0006891">
    <property type="term" value="P:intra-Golgi vesicle-mediated transport"/>
    <property type="evidence" value="ECO:0007669"/>
    <property type="project" value="TreeGrafter"/>
</dbReference>
<dbReference type="InterPro" id="IPR024603">
    <property type="entry name" value="COG_complex_COG2_C"/>
</dbReference>
<evidence type="ECO:0000313" key="14">
    <source>
        <dbReference type="Proteomes" id="UP000663845"/>
    </source>
</evidence>
<feature type="domain" description="Conserved oligomeric Golgi complex subunit 2 N-terminal" evidence="10">
    <location>
        <begin position="12"/>
        <end position="84"/>
    </location>
</feature>
<evidence type="ECO:0000256" key="7">
    <source>
        <dbReference type="ARBA" id="ARBA00023136"/>
    </source>
</evidence>
<dbReference type="Pfam" id="PF06148">
    <property type="entry name" value="COG2_N"/>
    <property type="match status" value="1"/>
</dbReference>
<evidence type="ECO:0000256" key="4">
    <source>
        <dbReference type="ARBA" id="ARBA00022448"/>
    </source>
</evidence>
<dbReference type="PANTHER" id="PTHR12961">
    <property type="entry name" value="CONSERVED OLIGOMERIC GOLGI COMPLEX COMPONENT 2"/>
    <property type="match status" value="1"/>
</dbReference>
<dbReference type="GO" id="GO:0000139">
    <property type="term" value="C:Golgi membrane"/>
    <property type="evidence" value="ECO:0007669"/>
    <property type="project" value="UniProtKB-SubCell"/>
</dbReference>
<dbReference type="Proteomes" id="UP000663844">
    <property type="component" value="Unassembled WGS sequence"/>
</dbReference>
<name>A0A814U283_9BILA</name>
<accession>A0A814U283</accession>
<comment type="caution">
    <text evidence="12">The sequence shown here is derived from an EMBL/GenBank/DDBJ whole genome shotgun (WGS) entry which is preliminary data.</text>
</comment>
<evidence type="ECO:0000256" key="3">
    <source>
        <dbReference type="ARBA" id="ARBA00020977"/>
    </source>
</evidence>
<dbReference type="Proteomes" id="UP000663845">
    <property type="component" value="Unassembled WGS sequence"/>
</dbReference>
<keyword evidence="7" id="KW-0472">Membrane</keyword>
<protein>
    <recommendedName>
        <fullName evidence="3">Conserved oligomeric Golgi complex subunit 2</fullName>
    </recommendedName>
    <alternativeName>
        <fullName evidence="8">Component of oligomeric Golgi complex 2</fullName>
    </alternativeName>
</protein>
<dbReference type="GO" id="GO:0007030">
    <property type="term" value="P:Golgi organization"/>
    <property type="evidence" value="ECO:0007669"/>
    <property type="project" value="InterPro"/>
</dbReference>
<sequence length="685" mass="79747">MVGLPDESPTFCFDRDELSTVDFNVDAFVVKYKREVGLEKLRDDLDLFLRVLQSNMVDLINRDFADFLNLSTNLVGFDKSITTLKNPLTVMKMDIMKINEILCAQRKQIEEKLHEQEIIRKRRQVIQSIIDVQKSIQQLNELDDAINLSKIDISEMIERAIVQFSFISIQLDKCDQNEPTIESLKSVIENLRRVFEKRLTAAFMDAYREPNMSLLADSLKGLASISLQTVAEQTFANEIVKPYMEKNVRNVLIQSNDISLAFSKTIDFIKTECKAMLYVIERINHDCGSHFDFVVNSIFPELTLCLEQSSQNFFSAADPDIFHERYLSWLKFISLLESDLSKLSKQNLKNSKAYQDFSSRWDVIVYYQIRFLEISNSIENILLNQPFILNNEQNSPYKTLITSTIFQSIDRCWQPNIFLEPLSHEFWKLTLQCIVRFRIWIETFNAKTMDMKFLVNLYVDLQVFSNKIKTLFQEIILSQRLISLTSISSNIAIELTNVLDEMLSGLMNKSRMDLKNLIIQQLIDRCNETLHSVQEIPRMYRKTNREAPTKPSNCILATFRHLQTFSDDYNGTLLSPDECQEFLTITMEEITKRYYDLCSEILSSVRKMEESMQRLKRVRESSRTPSNQSQNMTTSASVTLTDDNKIRKQIQNDVTAFTTELEKLNIHIESSNKLTILNEESQVQI</sequence>
<dbReference type="InterPro" id="IPR009316">
    <property type="entry name" value="COG2"/>
</dbReference>
<keyword evidence="6" id="KW-0333">Golgi apparatus</keyword>
<dbReference type="EMBL" id="CAJNOG010000312">
    <property type="protein sequence ID" value="CAF1166120.1"/>
    <property type="molecule type" value="Genomic_DNA"/>
</dbReference>
<evidence type="ECO:0000256" key="6">
    <source>
        <dbReference type="ARBA" id="ARBA00023034"/>
    </source>
</evidence>
<evidence type="ECO:0000259" key="11">
    <source>
        <dbReference type="Pfam" id="PF12022"/>
    </source>
</evidence>
<dbReference type="PANTHER" id="PTHR12961:SF0">
    <property type="entry name" value="CONSERVED OLIGOMERIC GOLGI COMPLEX SUBUNIT 2"/>
    <property type="match status" value="1"/>
</dbReference>
<dbReference type="GO" id="GO:0017119">
    <property type="term" value="C:Golgi transport complex"/>
    <property type="evidence" value="ECO:0007669"/>
    <property type="project" value="TreeGrafter"/>
</dbReference>
<feature type="region of interest" description="Disordered" evidence="9">
    <location>
        <begin position="614"/>
        <end position="640"/>
    </location>
</feature>
<evidence type="ECO:0000256" key="9">
    <source>
        <dbReference type="SAM" id="MobiDB-lite"/>
    </source>
</evidence>
<evidence type="ECO:0000256" key="5">
    <source>
        <dbReference type="ARBA" id="ARBA00022927"/>
    </source>
</evidence>
<gene>
    <name evidence="12" type="ORF">JYZ213_LOCUS24940</name>
    <name evidence="13" type="ORF">OXD698_LOCUS6212</name>
</gene>
<evidence type="ECO:0000256" key="2">
    <source>
        <dbReference type="ARBA" id="ARBA00007603"/>
    </source>
</evidence>
<evidence type="ECO:0000256" key="1">
    <source>
        <dbReference type="ARBA" id="ARBA00004395"/>
    </source>
</evidence>
<dbReference type="Pfam" id="PF12022">
    <property type="entry name" value="COG2_C"/>
    <property type="match status" value="1"/>
</dbReference>
<feature type="domain" description="COG complex component COG2 C-terminal" evidence="11">
    <location>
        <begin position="359"/>
        <end position="654"/>
    </location>
</feature>
<reference evidence="12" key="1">
    <citation type="submission" date="2021-02" db="EMBL/GenBank/DDBJ databases">
        <authorList>
            <person name="Nowell W R."/>
        </authorList>
    </citation>
    <scope>NUCLEOTIDE SEQUENCE</scope>
</reference>
<organism evidence="12 14">
    <name type="scientific">Adineta steineri</name>
    <dbReference type="NCBI Taxonomy" id="433720"/>
    <lineage>
        <taxon>Eukaryota</taxon>
        <taxon>Metazoa</taxon>
        <taxon>Spiralia</taxon>
        <taxon>Gnathifera</taxon>
        <taxon>Rotifera</taxon>
        <taxon>Eurotatoria</taxon>
        <taxon>Bdelloidea</taxon>
        <taxon>Adinetida</taxon>
        <taxon>Adinetidae</taxon>
        <taxon>Adineta</taxon>
    </lineage>
</organism>
<dbReference type="GO" id="GO:0015031">
    <property type="term" value="P:protein transport"/>
    <property type="evidence" value="ECO:0007669"/>
    <property type="project" value="UniProtKB-KW"/>
</dbReference>
<keyword evidence="4" id="KW-0813">Transport</keyword>
<feature type="compositionally biased region" description="Polar residues" evidence="9">
    <location>
        <begin position="623"/>
        <end position="640"/>
    </location>
</feature>
<evidence type="ECO:0000313" key="13">
    <source>
        <dbReference type="EMBL" id="CAF3596933.1"/>
    </source>
</evidence>
<comment type="subcellular location">
    <subcellularLocation>
        <location evidence="1">Golgi apparatus membrane</location>
        <topology evidence="1">Peripheral membrane protein</topology>
    </subcellularLocation>
</comment>